<accession>R7UUW3</accession>
<dbReference type="EnsemblMetazoa" id="CapteT44081">
    <property type="protein sequence ID" value="CapteP44081"/>
    <property type="gene ID" value="CapteG44081"/>
</dbReference>
<dbReference type="InterPro" id="IPR002657">
    <property type="entry name" value="BilAc:Na_symport/Acr3"/>
</dbReference>
<organism evidence="8">
    <name type="scientific">Capitella teleta</name>
    <name type="common">Polychaete worm</name>
    <dbReference type="NCBI Taxonomy" id="283909"/>
    <lineage>
        <taxon>Eukaryota</taxon>
        <taxon>Metazoa</taxon>
        <taxon>Spiralia</taxon>
        <taxon>Lophotrochozoa</taxon>
        <taxon>Annelida</taxon>
        <taxon>Polychaeta</taxon>
        <taxon>Sedentaria</taxon>
        <taxon>Scolecida</taxon>
        <taxon>Capitellidae</taxon>
        <taxon>Capitella</taxon>
    </lineage>
</organism>
<dbReference type="EMBL" id="AMQN01006057">
    <property type="status" value="NOT_ANNOTATED_CDS"/>
    <property type="molecule type" value="Genomic_DNA"/>
</dbReference>
<comment type="subcellular location">
    <subcellularLocation>
        <location evidence="1">Membrane</location>
        <topology evidence="1">Multi-pass membrane protein</topology>
    </subcellularLocation>
</comment>
<dbReference type="Gene3D" id="1.20.1530.20">
    <property type="match status" value="1"/>
</dbReference>
<evidence type="ECO:0000313" key="8">
    <source>
        <dbReference type="EMBL" id="ELU10428.1"/>
    </source>
</evidence>
<evidence type="ECO:0000256" key="5">
    <source>
        <dbReference type="ARBA" id="ARBA00022989"/>
    </source>
</evidence>
<evidence type="ECO:0000313" key="9">
    <source>
        <dbReference type="EnsemblMetazoa" id="CapteP44081"/>
    </source>
</evidence>
<evidence type="ECO:0000256" key="1">
    <source>
        <dbReference type="ARBA" id="ARBA00004141"/>
    </source>
</evidence>
<evidence type="ECO:0000256" key="3">
    <source>
        <dbReference type="ARBA" id="ARBA00022692"/>
    </source>
</evidence>
<keyword evidence="6 7" id="KW-0472">Membrane</keyword>
<gene>
    <name evidence="8" type="ORF">CAPTEDRAFT_44081</name>
</gene>
<feature type="transmembrane region" description="Helical" evidence="7">
    <location>
        <begin position="15"/>
        <end position="34"/>
    </location>
</feature>
<dbReference type="EMBL" id="KB297495">
    <property type="protein sequence ID" value="ELU10428.1"/>
    <property type="molecule type" value="Genomic_DNA"/>
</dbReference>
<dbReference type="Proteomes" id="UP000014760">
    <property type="component" value="Unassembled WGS sequence"/>
</dbReference>
<protein>
    <recommendedName>
        <fullName evidence="11">Solute carrier family 10 member 6</fullName>
    </recommendedName>
</protein>
<feature type="non-terminal residue" evidence="8">
    <location>
        <position position="295"/>
    </location>
</feature>
<feature type="non-terminal residue" evidence="8">
    <location>
        <position position="1"/>
    </location>
</feature>
<keyword evidence="4" id="KW-0813">Transport</keyword>
<keyword evidence="4" id="KW-0769">Symport</keyword>
<dbReference type="OMA" id="YLYKRCT"/>
<dbReference type="GO" id="GO:0015293">
    <property type="term" value="F:symporter activity"/>
    <property type="evidence" value="ECO:0007669"/>
    <property type="project" value="UniProtKB-KW"/>
</dbReference>
<keyword evidence="10" id="KW-1185">Reference proteome</keyword>
<evidence type="ECO:0000256" key="7">
    <source>
        <dbReference type="SAM" id="Phobius"/>
    </source>
</evidence>
<reference evidence="8 10" key="2">
    <citation type="journal article" date="2013" name="Nature">
        <title>Insights into bilaterian evolution from three spiralian genomes.</title>
        <authorList>
            <person name="Simakov O."/>
            <person name="Marletaz F."/>
            <person name="Cho S.J."/>
            <person name="Edsinger-Gonzales E."/>
            <person name="Havlak P."/>
            <person name="Hellsten U."/>
            <person name="Kuo D.H."/>
            <person name="Larsson T."/>
            <person name="Lv J."/>
            <person name="Arendt D."/>
            <person name="Savage R."/>
            <person name="Osoegawa K."/>
            <person name="de Jong P."/>
            <person name="Grimwood J."/>
            <person name="Chapman J.A."/>
            <person name="Shapiro H."/>
            <person name="Aerts A."/>
            <person name="Otillar R.P."/>
            <person name="Terry A.Y."/>
            <person name="Boore J.L."/>
            <person name="Grigoriev I.V."/>
            <person name="Lindberg D.R."/>
            <person name="Seaver E.C."/>
            <person name="Weisblat D.A."/>
            <person name="Putnam N.H."/>
            <person name="Rokhsar D.S."/>
        </authorList>
    </citation>
    <scope>NUCLEOTIDE SEQUENCE</scope>
    <source>
        <strain evidence="8 10">I ESC-2004</strain>
    </source>
</reference>
<evidence type="ECO:0000313" key="10">
    <source>
        <dbReference type="Proteomes" id="UP000014760"/>
    </source>
</evidence>
<evidence type="ECO:0008006" key="11">
    <source>
        <dbReference type="Google" id="ProtNLM"/>
    </source>
</evidence>
<dbReference type="PANTHER" id="PTHR10361">
    <property type="entry name" value="SODIUM-BILE ACID COTRANSPORTER"/>
    <property type="match status" value="1"/>
</dbReference>
<evidence type="ECO:0000256" key="6">
    <source>
        <dbReference type="ARBA" id="ARBA00023136"/>
    </source>
</evidence>
<comment type="similarity">
    <text evidence="2">Belongs to the bile acid:sodium symporter (BASS) (TC 2.A.28) family.</text>
</comment>
<dbReference type="Pfam" id="PF01758">
    <property type="entry name" value="SBF"/>
    <property type="match status" value="1"/>
</dbReference>
<feature type="transmembrane region" description="Helical" evidence="7">
    <location>
        <begin position="46"/>
        <end position="67"/>
    </location>
</feature>
<dbReference type="PANTHER" id="PTHR10361:SF28">
    <property type="entry name" value="P3 PROTEIN-RELATED"/>
    <property type="match status" value="1"/>
</dbReference>
<feature type="transmembrane region" description="Helical" evidence="7">
    <location>
        <begin position="182"/>
        <end position="201"/>
    </location>
</feature>
<keyword evidence="3 7" id="KW-0812">Transmembrane</keyword>
<reference evidence="10" key="1">
    <citation type="submission" date="2012-12" db="EMBL/GenBank/DDBJ databases">
        <authorList>
            <person name="Hellsten U."/>
            <person name="Grimwood J."/>
            <person name="Chapman J.A."/>
            <person name="Shapiro H."/>
            <person name="Aerts A."/>
            <person name="Otillar R.P."/>
            <person name="Terry A.Y."/>
            <person name="Boore J.L."/>
            <person name="Simakov O."/>
            <person name="Marletaz F."/>
            <person name="Cho S.-J."/>
            <person name="Edsinger-Gonzales E."/>
            <person name="Havlak P."/>
            <person name="Kuo D.-H."/>
            <person name="Larsson T."/>
            <person name="Lv J."/>
            <person name="Arendt D."/>
            <person name="Savage R."/>
            <person name="Osoegawa K."/>
            <person name="de Jong P."/>
            <person name="Lindberg D.R."/>
            <person name="Seaver E.C."/>
            <person name="Weisblat D.A."/>
            <person name="Putnam N.H."/>
            <person name="Grigoriev I.V."/>
            <person name="Rokhsar D.S."/>
        </authorList>
    </citation>
    <scope>NUCLEOTIDE SEQUENCE</scope>
    <source>
        <strain evidence="10">I ESC-2004</strain>
    </source>
</reference>
<keyword evidence="5 7" id="KW-1133">Transmembrane helix</keyword>
<dbReference type="HOGENOM" id="CLU_034788_7_0_1"/>
<evidence type="ECO:0000256" key="4">
    <source>
        <dbReference type="ARBA" id="ARBA00022847"/>
    </source>
</evidence>
<dbReference type="OrthoDB" id="203097at2759"/>
<evidence type="ECO:0000256" key="2">
    <source>
        <dbReference type="ARBA" id="ARBA00006528"/>
    </source>
</evidence>
<feature type="transmembrane region" description="Helical" evidence="7">
    <location>
        <begin position="139"/>
        <end position="161"/>
    </location>
</feature>
<reference evidence="9" key="3">
    <citation type="submission" date="2015-06" db="UniProtKB">
        <authorList>
            <consortium name="EnsemblMetazoa"/>
        </authorList>
    </citation>
    <scope>IDENTIFICATION</scope>
</reference>
<sequence length="295" mass="32274">KVNCLRKPGLLDTMFTVVLSLLIAFNTIAYACTLELDVVKQHLRRPIGVCIGFFCQYGCMPLVAFGLSRVFSLPDSLTFGLICYGSSPGGGASNMWTILLRGDLNLSVSMTFISLSSSLAMTSLWLFTLGSLFTKDIVIPYQNIMITLASLVATIIIGVLIKRFAPRIAIKLAKLIKPMSMVIITYILTLGTYTNLYMFMLMDSWQVVLSAMLVSYVGYVVGLSVSLLFKQPWKVTRTIMIETGIQNGGLAILVCRFSLPQPDGDLATVAPATGLLSSSMPLLVAFIVQCIYRKC</sequence>
<dbReference type="InterPro" id="IPR004710">
    <property type="entry name" value="Bilac:Na_transpt"/>
</dbReference>
<dbReference type="AlphaFoldDB" id="R7UUW3"/>
<proteinExistence type="inferred from homology"/>
<feature type="transmembrane region" description="Helical" evidence="7">
    <location>
        <begin position="207"/>
        <end position="229"/>
    </location>
</feature>
<name>R7UUW3_CAPTE</name>
<feature type="transmembrane region" description="Helical" evidence="7">
    <location>
        <begin position="79"/>
        <end position="100"/>
    </location>
</feature>
<dbReference type="GO" id="GO:0016020">
    <property type="term" value="C:membrane"/>
    <property type="evidence" value="ECO:0007669"/>
    <property type="project" value="UniProtKB-SubCell"/>
</dbReference>
<feature type="transmembrane region" description="Helical" evidence="7">
    <location>
        <begin position="112"/>
        <end position="133"/>
    </location>
</feature>
<dbReference type="InterPro" id="IPR038770">
    <property type="entry name" value="Na+/solute_symporter_sf"/>
</dbReference>